<keyword evidence="4" id="KW-1185">Reference proteome</keyword>
<reference evidence="4 5" key="1">
    <citation type="submission" date="2018-09" db="EMBL/GenBank/DDBJ databases">
        <title>Micromonospora sp. nov. MS1-9, isolated from a root of Musa sp.</title>
        <authorList>
            <person name="Kuncharoen N."/>
            <person name="Kudo T."/>
            <person name="Ohkuma M."/>
            <person name="Yuki M."/>
            <person name="Tanasupawat S."/>
        </authorList>
    </citation>
    <scope>NUCLEOTIDE SEQUENCE [LARGE SCALE GENOMIC DNA]</scope>
    <source>
        <strain evidence="3 5">MS1-9</strain>
        <strain evidence="2 4">NGC1-4</strain>
    </source>
</reference>
<dbReference type="OrthoDB" id="4277613at2"/>
<feature type="signal peptide" evidence="1">
    <location>
        <begin position="1"/>
        <end position="29"/>
    </location>
</feature>
<name>A0A3A9Y6B7_9ACTN</name>
<dbReference type="RefSeq" id="WP_120675776.1">
    <property type="nucleotide sequence ID" value="NZ_RAZS01000003.1"/>
</dbReference>
<dbReference type="Proteomes" id="UP000271548">
    <property type="component" value="Unassembled WGS sequence"/>
</dbReference>
<dbReference type="EMBL" id="RAZT01000006">
    <property type="protein sequence ID" value="RKN32183.1"/>
    <property type="molecule type" value="Genomic_DNA"/>
</dbReference>
<keyword evidence="1" id="KW-0732">Signal</keyword>
<dbReference type="AlphaFoldDB" id="A0A3A9Y6B7"/>
<protein>
    <recommendedName>
        <fullName evidence="6">Secreted protein</fullName>
    </recommendedName>
</protein>
<feature type="chain" id="PRO_5017297221" description="Secreted protein" evidence="1">
    <location>
        <begin position="30"/>
        <end position="133"/>
    </location>
</feature>
<dbReference type="EMBL" id="RAZS01000003">
    <property type="protein sequence ID" value="RKN21004.1"/>
    <property type="molecule type" value="Genomic_DNA"/>
</dbReference>
<evidence type="ECO:0000256" key="1">
    <source>
        <dbReference type="SAM" id="SignalP"/>
    </source>
</evidence>
<accession>A0A3A9Y6B7</accession>
<evidence type="ECO:0008006" key="6">
    <source>
        <dbReference type="Google" id="ProtNLM"/>
    </source>
</evidence>
<evidence type="ECO:0000313" key="2">
    <source>
        <dbReference type="EMBL" id="RKN21004.1"/>
    </source>
</evidence>
<evidence type="ECO:0000313" key="4">
    <source>
        <dbReference type="Proteomes" id="UP000271548"/>
    </source>
</evidence>
<comment type="caution">
    <text evidence="3">The sequence shown here is derived from an EMBL/GenBank/DDBJ whole genome shotgun (WGS) entry which is preliminary data.</text>
</comment>
<sequence length="133" mass="14789">MKLGRFGRMTAASAAAILLTSMMSSPALAADHTMYTLDDNPGGRVEFTEYGDIIKLCDVQADGHYVVLGVYDEFGNGWWDYASGNGNCITHRASQGGEYNLYESTEYKFTISLMETGGLDYEFRNVAFWLNDH</sequence>
<dbReference type="Proteomes" id="UP000275865">
    <property type="component" value="Unassembled WGS sequence"/>
</dbReference>
<proteinExistence type="predicted"/>
<organism evidence="3 5">
    <name type="scientific">Micromonospora musae</name>
    <dbReference type="NCBI Taxonomy" id="1894970"/>
    <lineage>
        <taxon>Bacteria</taxon>
        <taxon>Bacillati</taxon>
        <taxon>Actinomycetota</taxon>
        <taxon>Actinomycetes</taxon>
        <taxon>Micromonosporales</taxon>
        <taxon>Micromonosporaceae</taxon>
        <taxon>Micromonospora</taxon>
    </lineage>
</organism>
<evidence type="ECO:0000313" key="5">
    <source>
        <dbReference type="Proteomes" id="UP000275865"/>
    </source>
</evidence>
<evidence type="ECO:0000313" key="3">
    <source>
        <dbReference type="EMBL" id="RKN32183.1"/>
    </source>
</evidence>
<gene>
    <name evidence="3" type="ORF">D7044_12980</name>
    <name evidence="2" type="ORF">D7147_09365</name>
</gene>